<evidence type="ECO:0000259" key="4">
    <source>
        <dbReference type="PROSITE" id="PS51900"/>
    </source>
</evidence>
<reference evidence="5" key="1">
    <citation type="submission" date="2023-05" db="EMBL/GenBank/DDBJ databases">
        <title>Limnohabitans sp. strain HM2-2 Genome sequencing and assembly.</title>
        <authorList>
            <person name="Jung Y."/>
        </authorList>
    </citation>
    <scope>NUCLEOTIDE SEQUENCE</scope>
    <source>
        <strain evidence="5">HM2-2</strain>
    </source>
</reference>
<gene>
    <name evidence="5" type="ORF">QLQ16_15145</name>
</gene>
<evidence type="ECO:0000256" key="1">
    <source>
        <dbReference type="ARBA" id="ARBA00022908"/>
    </source>
</evidence>
<feature type="domain" description="Core-binding (CB)" evidence="4">
    <location>
        <begin position="24"/>
        <end position="114"/>
    </location>
</feature>
<name>A0ABT6XB88_9BURK</name>
<dbReference type="EMBL" id="JASGBH010000015">
    <property type="protein sequence ID" value="MDI9235172.1"/>
    <property type="molecule type" value="Genomic_DNA"/>
</dbReference>
<evidence type="ECO:0000313" key="6">
    <source>
        <dbReference type="Proteomes" id="UP001431902"/>
    </source>
</evidence>
<evidence type="ECO:0000256" key="3">
    <source>
        <dbReference type="PROSITE-ProRule" id="PRU01248"/>
    </source>
</evidence>
<dbReference type="InterPro" id="IPR004107">
    <property type="entry name" value="Integrase_SAM-like_N"/>
</dbReference>
<dbReference type="PROSITE" id="PS51900">
    <property type="entry name" value="CB"/>
    <property type="match status" value="1"/>
</dbReference>
<dbReference type="RefSeq" id="WP_283225503.1">
    <property type="nucleotide sequence ID" value="NZ_JASGBH010000015.1"/>
</dbReference>
<dbReference type="InterPro" id="IPR010998">
    <property type="entry name" value="Integrase_recombinase_N"/>
</dbReference>
<dbReference type="SUPFAM" id="SSF47823">
    <property type="entry name" value="lambda integrase-like, N-terminal domain"/>
    <property type="match status" value="1"/>
</dbReference>
<keyword evidence="2 3" id="KW-0238">DNA-binding</keyword>
<dbReference type="Proteomes" id="UP001431902">
    <property type="component" value="Unassembled WGS sequence"/>
</dbReference>
<keyword evidence="6" id="KW-1185">Reference proteome</keyword>
<dbReference type="Pfam" id="PF02899">
    <property type="entry name" value="Phage_int_SAM_1"/>
    <property type="match status" value="1"/>
</dbReference>
<organism evidence="5 6">
    <name type="scientific">Limnohabitans lacus</name>
    <dbReference type="NCBI Taxonomy" id="3045173"/>
    <lineage>
        <taxon>Bacteria</taxon>
        <taxon>Pseudomonadati</taxon>
        <taxon>Pseudomonadota</taxon>
        <taxon>Betaproteobacteria</taxon>
        <taxon>Burkholderiales</taxon>
        <taxon>Comamonadaceae</taxon>
        <taxon>Limnohabitans</taxon>
    </lineage>
</organism>
<evidence type="ECO:0000256" key="2">
    <source>
        <dbReference type="ARBA" id="ARBA00023125"/>
    </source>
</evidence>
<dbReference type="InterPro" id="IPR044068">
    <property type="entry name" value="CB"/>
</dbReference>
<sequence length="186" mass="21441">MLPLDENWLFNVDRNEIWRLLTIEPNHERDLKLINHWKNCVLWAEMGLAQNTQIAYESNLRQFSSWMLNSHALSLLAAQEHHVRQYICQSLSWQKVSSLNRHLSAIKSFFKWVCRDELISCNPTVRIQLAKQGLNVPIVLSECQVDALLLAPDVATPQGVRDRALLELTCPLWPYQSIGSSPRVQG</sequence>
<keyword evidence="1" id="KW-0229">DNA integration</keyword>
<evidence type="ECO:0000313" key="5">
    <source>
        <dbReference type="EMBL" id="MDI9235172.1"/>
    </source>
</evidence>
<protein>
    <submittedName>
        <fullName evidence="5">Site-specific integrase</fullName>
    </submittedName>
</protein>
<accession>A0ABT6XB88</accession>
<proteinExistence type="predicted"/>
<comment type="caution">
    <text evidence="5">The sequence shown here is derived from an EMBL/GenBank/DDBJ whole genome shotgun (WGS) entry which is preliminary data.</text>
</comment>
<dbReference type="Gene3D" id="1.10.150.130">
    <property type="match status" value="1"/>
</dbReference>